<dbReference type="PROSITE" id="PS51462">
    <property type="entry name" value="NUDIX"/>
    <property type="match status" value="1"/>
</dbReference>
<name>A0A919V472_9ACTN</name>
<dbReference type="Proteomes" id="UP000606172">
    <property type="component" value="Unassembled WGS sequence"/>
</dbReference>
<dbReference type="AlphaFoldDB" id="A0A919V472"/>
<comment type="caution">
    <text evidence="6">The sequence shown here is derived from an EMBL/GenBank/DDBJ whole genome shotgun (WGS) entry which is preliminary data.</text>
</comment>
<accession>A0A919V472</accession>
<evidence type="ECO:0000313" key="6">
    <source>
        <dbReference type="EMBL" id="GII91665.1"/>
    </source>
</evidence>
<reference evidence="6" key="1">
    <citation type="submission" date="2021-01" db="EMBL/GenBank/DDBJ databases">
        <title>Whole genome shotgun sequence of Sinosporangium siamense NBRC 109515.</title>
        <authorList>
            <person name="Komaki H."/>
            <person name="Tamura T."/>
        </authorList>
    </citation>
    <scope>NUCLEOTIDE SEQUENCE</scope>
    <source>
        <strain evidence="6">NBRC 109515</strain>
    </source>
</reference>
<evidence type="ECO:0000256" key="1">
    <source>
        <dbReference type="ARBA" id="ARBA00001946"/>
    </source>
</evidence>
<evidence type="ECO:0000256" key="4">
    <source>
        <dbReference type="RuleBase" id="RU003476"/>
    </source>
</evidence>
<dbReference type="GO" id="GO:0016787">
    <property type="term" value="F:hydrolase activity"/>
    <property type="evidence" value="ECO:0007669"/>
    <property type="project" value="UniProtKB-KW"/>
</dbReference>
<dbReference type="PRINTS" id="PR00502">
    <property type="entry name" value="NUDIXFAMILY"/>
</dbReference>
<evidence type="ECO:0000259" key="5">
    <source>
        <dbReference type="PROSITE" id="PS51462"/>
    </source>
</evidence>
<feature type="domain" description="Nudix hydrolase" evidence="5">
    <location>
        <begin position="1"/>
        <end position="131"/>
    </location>
</feature>
<keyword evidence="7" id="KW-1185">Reference proteome</keyword>
<dbReference type="InterPro" id="IPR015797">
    <property type="entry name" value="NUDIX_hydrolase-like_dom_sf"/>
</dbReference>
<dbReference type="SUPFAM" id="SSF55811">
    <property type="entry name" value="Nudix"/>
    <property type="match status" value="1"/>
</dbReference>
<keyword evidence="3 4" id="KW-0378">Hydrolase</keyword>
<organism evidence="6 7">
    <name type="scientific">Sinosporangium siamense</name>
    <dbReference type="NCBI Taxonomy" id="1367973"/>
    <lineage>
        <taxon>Bacteria</taxon>
        <taxon>Bacillati</taxon>
        <taxon>Actinomycetota</taxon>
        <taxon>Actinomycetes</taxon>
        <taxon>Streptosporangiales</taxon>
        <taxon>Streptosporangiaceae</taxon>
        <taxon>Sinosporangium</taxon>
    </lineage>
</organism>
<dbReference type="InterPro" id="IPR000086">
    <property type="entry name" value="NUDIX_hydrolase_dom"/>
</dbReference>
<sequence>MDGERRVLLMQWHDTVSGKVFWEPPGGGLEAGETPIDAARRELTEETGLPGEAVSETWISVDRDSWWLGERFVKAERFYLAVFDRTPRAAPTTFTAEENDTFMGYGWFSPAEIHALADVEPPELPAVVERLLGASRIA</sequence>
<evidence type="ECO:0000256" key="3">
    <source>
        <dbReference type="ARBA" id="ARBA00022801"/>
    </source>
</evidence>
<dbReference type="InterPro" id="IPR020084">
    <property type="entry name" value="NUDIX_hydrolase_CS"/>
</dbReference>
<evidence type="ECO:0000256" key="2">
    <source>
        <dbReference type="ARBA" id="ARBA00005582"/>
    </source>
</evidence>
<gene>
    <name evidence="6" type="ORF">Ssi02_18960</name>
</gene>
<dbReference type="EMBL" id="BOOW01000010">
    <property type="protein sequence ID" value="GII91665.1"/>
    <property type="molecule type" value="Genomic_DNA"/>
</dbReference>
<dbReference type="PANTHER" id="PTHR43046:SF14">
    <property type="entry name" value="MUTT_NUDIX FAMILY PROTEIN"/>
    <property type="match status" value="1"/>
</dbReference>
<dbReference type="PROSITE" id="PS00893">
    <property type="entry name" value="NUDIX_BOX"/>
    <property type="match status" value="1"/>
</dbReference>
<proteinExistence type="inferred from homology"/>
<dbReference type="Gene3D" id="3.90.79.10">
    <property type="entry name" value="Nucleoside Triphosphate Pyrophosphohydrolase"/>
    <property type="match status" value="1"/>
</dbReference>
<dbReference type="InterPro" id="IPR020476">
    <property type="entry name" value="Nudix_hydrolase"/>
</dbReference>
<protein>
    <recommendedName>
        <fullName evidence="5">Nudix hydrolase domain-containing protein</fullName>
    </recommendedName>
</protein>
<evidence type="ECO:0000313" key="7">
    <source>
        <dbReference type="Proteomes" id="UP000606172"/>
    </source>
</evidence>
<dbReference type="Pfam" id="PF00293">
    <property type="entry name" value="NUDIX"/>
    <property type="match status" value="1"/>
</dbReference>
<dbReference type="PANTHER" id="PTHR43046">
    <property type="entry name" value="GDP-MANNOSE MANNOSYL HYDROLASE"/>
    <property type="match status" value="1"/>
</dbReference>
<comment type="cofactor">
    <cofactor evidence="1">
        <name>Mg(2+)</name>
        <dbReference type="ChEBI" id="CHEBI:18420"/>
    </cofactor>
</comment>
<comment type="similarity">
    <text evidence="2 4">Belongs to the Nudix hydrolase family.</text>
</comment>